<dbReference type="Proteomes" id="UP001500724">
    <property type="component" value="Unassembled WGS sequence"/>
</dbReference>
<reference evidence="2 3" key="1">
    <citation type="journal article" date="2019" name="Int. J. Syst. Evol. Microbiol.">
        <title>The Global Catalogue of Microorganisms (GCM) 10K type strain sequencing project: providing services to taxonomists for standard genome sequencing and annotation.</title>
        <authorList>
            <consortium name="The Broad Institute Genomics Platform"/>
            <consortium name="The Broad Institute Genome Sequencing Center for Infectious Disease"/>
            <person name="Wu L."/>
            <person name="Ma J."/>
        </authorList>
    </citation>
    <scope>NUCLEOTIDE SEQUENCE [LARGE SCALE GENOMIC DNA]</scope>
    <source>
        <strain evidence="2 3">JCM 10367</strain>
    </source>
</reference>
<comment type="caution">
    <text evidence="2">The sequence shown here is derived from an EMBL/GenBank/DDBJ whole genome shotgun (WGS) entry which is preliminary data.</text>
</comment>
<feature type="compositionally biased region" description="Low complexity" evidence="1">
    <location>
        <begin position="410"/>
        <end position="423"/>
    </location>
</feature>
<keyword evidence="3" id="KW-1185">Reference proteome</keyword>
<sequence>MQTTPTVRRTVPPTVWLTRGRHAGDSAEELLRRSLRRHKDSRHIDDYLEITDSESPDQVFEARMRVAGGVTVRARLSLAPASQHGQDWILVAEAEQPWDQSWPSPAGMFWPHEPDADWSMDASAGLRVGALNPLPEEDKAVRRRLRACARDTWRLHVVVHEAMTTDERGQVPLAHWLPPGLRDRVVEHRAAPHQLRVVNWALREFHAEVPRGGAVLLPGRPAPEGYQADAFAVRAVFLDGSEPAELVDAVRRFDALPRPLPDGALEELTALREDWHLLTLEEELARERALVKMYAEALEAMTRSRDLYREAAERAHEALAAYRESSDASPGVRPLLPGPASPLRALTRRLERLKVTPRIRRGEAARTDAAPETEASDATPARGADGTSAEPTPAAEEQRTVAGTSVPGTEASGPEGEVSASGAEEADRTGDAGDAGDAQKRATAARR</sequence>
<gene>
    <name evidence="2" type="ORF">GCM10009535_21300</name>
</gene>
<organism evidence="2 3">
    <name type="scientific">Streptomyces thermocarboxydovorans</name>
    <dbReference type="NCBI Taxonomy" id="59298"/>
    <lineage>
        <taxon>Bacteria</taxon>
        <taxon>Bacillati</taxon>
        <taxon>Actinomycetota</taxon>
        <taxon>Actinomycetes</taxon>
        <taxon>Kitasatosporales</taxon>
        <taxon>Streptomycetaceae</taxon>
        <taxon>Streptomyces</taxon>
    </lineage>
</organism>
<evidence type="ECO:0008006" key="4">
    <source>
        <dbReference type="Google" id="ProtNLM"/>
    </source>
</evidence>
<feature type="compositionally biased region" description="Basic and acidic residues" evidence="1">
    <location>
        <begin position="348"/>
        <end position="366"/>
    </location>
</feature>
<proteinExistence type="predicted"/>
<protein>
    <recommendedName>
        <fullName evidence="4">PE-PGRS family protein</fullName>
    </recommendedName>
</protein>
<evidence type="ECO:0000313" key="2">
    <source>
        <dbReference type="EMBL" id="GAA0643693.1"/>
    </source>
</evidence>
<evidence type="ECO:0000313" key="3">
    <source>
        <dbReference type="Proteomes" id="UP001500724"/>
    </source>
</evidence>
<dbReference type="EMBL" id="BAAAGU010000018">
    <property type="protein sequence ID" value="GAA0643693.1"/>
    <property type="molecule type" value="Genomic_DNA"/>
</dbReference>
<dbReference type="RefSeq" id="WP_343999728.1">
    <property type="nucleotide sequence ID" value="NZ_BAAAGU010000018.1"/>
</dbReference>
<accession>A0ABN1HF69</accession>
<evidence type="ECO:0000256" key="1">
    <source>
        <dbReference type="SAM" id="MobiDB-lite"/>
    </source>
</evidence>
<name>A0ABN1HF69_9ACTN</name>
<feature type="region of interest" description="Disordered" evidence="1">
    <location>
        <begin position="321"/>
        <end position="447"/>
    </location>
</feature>